<dbReference type="EMBL" id="LCWV01000038">
    <property type="protein sequence ID" value="PWI65130.1"/>
    <property type="molecule type" value="Genomic_DNA"/>
</dbReference>
<dbReference type="Proteomes" id="UP000245956">
    <property type="component" value="Unassembled WGS sequence"/>
</dbReference>
<evidence type="ECO:0000256" key="5">
    <source>
        <dbReference type="ARBA" id="ARBA00019973"/>
    </source>
</evidence>
<protein>
    <recommendedName>
        <fullName evidence="5">EKC/KEOPS complex subunit BUD32</fullName>
        <ecNumber evidence="3">2.7.11.1</ecNumber>
    </recommendedName>
    <alternativeName>
        <fullName evidence="6 7">Atypical Serine/threonine protein kinase BUD32</fullName>
    </alternativeName>
    <alternativeName>
        <fullName evidence="4">EKC/KEOPS complex subunit bud32</fullName>
    </alternativeName>
</protein>
<evidence type="ECO:0000256" key="3">
    <source>
        <dbReference type="ARBA" id="ARBA00012513"/>
    </source>
</evidence>
<evidence type="ECO:0000256" key="4">
    <source>
        <dbReference type="ARBA" id="ARBA00013948"/>
    </source>
</evidence>
<dbReference type="Gene3D" id="1.10.510.10">
    <property type="entry name" value="Transferase(Phosphotransferase) domain 1"/>
    <property type="match status" value="1"/>
</dbReference>
<dbReference type="EC" id="2.7.11.1" evidence="3"/>
<dbReference type="GO" id="GO:0005634">
    <property type="term" value="C:nucleus"/>
    <property type="evidence" value="ECO:0007669"/>
    <property type="project" value="TreeGrafter"/>
</dbReference>
<reference evidence="11 12" key="1">
    <citation type="journal article" date="2016" name="Front. Microbiol.">
        <title>Genome and transcriptome sequences reveal the specific parasitism of the nematophagous Purpureocillium lilacinum 36-1.</title>
        <authorList>
            <person name="Xie J."/>
            <person name="Li S."/>
            <person name="Mo C."/>
            <person name="Xiao X."/>
            <person name="Peng D."/>
            <person name="Wang G."/>
            <person name="Xiao Y."/>
        </authorList>
    </citation>
    <scope>NUCLEOTIDE SEQUENCE [LARGE SCALE GENOMIC DNA]</scope>
    <source>
        <strain evidence="11 12">36-1</strain>
    </source>
</reference>
<dbReference type="Pfam" id="PF00069">
    <property type="entry name" value="Pkinase"/>
    <property type="match status" value="1"/>
</dbReference>
<proteinExistence type="predicted"/>
<organism evidence="11 12">
    <name type="scientific">Purpureocillium lilacinum</name>
    <name type="common">Paecilomyces lilacinus</name>
    <dbReference type="NCBI Taxonomy" id="33203"/>
    <lineage>
        <taxon>Eukaryota</taxon>
        <taxon>Fungi</taxon>
        <taxon>Dikarya</taxon>
        <taxon>Ascomycota</taxon>
        <taxon>Pezizomycotina</taxon>
        <taxon>Sordariomycetes</taxon>
        <taxon>Hypocreomycetidae</taxon>
        <taxon>Hypocreales</taxon>
        <taxon>Ophiocordycipitaceae</taxon>
        <taxon>Purpureocillium</taxon>
    </lineage>
</organism>
<dbReference type="InterPro" id="IPR008266">
    <property type="entry name" value="Tyr_kinase_AS"/>
</dbReference>
<dbReference type="GO" id="GO:0044773">
    <property type="term" value="P:mitotic DNA damage checkpoint signaling"/>
    <property type="evidence" value="ECO:0007669"/>
    <property type="project" value="TreeGrafter"/>
</dbReference>
<accession>A0A2U3DS89</accession>
<gene>
    <name evidence="11" type="ORF">PCL_07429</name>
</gene>
<evidence type="ECO:0000256" key="2">
    <source>
        <dbReference type="ARBA" id="ARBA00011534"/>
    </source>
</evidence>
<evidence type="ECO:0000256" key="8">
    <source>
        <dbReference type="ARBA" id="ARBA00047899"/>
    </source>
</evidence>
<evidence type="ECO:0000259" key="10">
    <source>
        <dbReference type="PROSITE" id="PS50011"/>
    </source>
</evidence>
<comment type="subunit">
    <text evidence="2">Component of the EKC/KEOPS complex composed of at least BUD32, CGI121, GON7, KAE1 and PCC1; the whole complex dimerizes.</text>
</comment>
<comment type="function">
    <text evidence="1">Component of the EKC/KEOPS complex that is required for the formation of a threonylcarbamoyl group on adenosine at position 37 (t(6)A37) in tRNAs that read codons beginning with adenine. The complex is probably involved in the transfer of the threonylcarbamoyl moiety of threonylcarbamoyl-AMP (TC-AMP) to the N6 group of A37. BUD32 has ATPase activity in the context of the EKC/KEOPS complex and likely plays a supporting role to the catalytic subunit KAE1. The EKC/KEOPS complex also promotes both telomere uncapping and telomere elongation. The complex is required for efficient recruitment of transcriptional coactivators.</text>
</comment>
<sequence>MMPPTNTIDMRREPLGSTSNFRRVQTGELLKYPRQVSRDSLRYSEIARSFSVEIRILELLQGHPRIVRYFGQGVGEGDERGIRLAEANQGDLQQYLDEHWEEIPENVRRSWCLQVVESVAYIHSRGVIHSDLRPENFLVHAKETGTLELWLCDFGGSTCKNLELDGRSLPDSGFSDPNSPWESTPQTDIFSVGSILYTILTGHWPYRGRGPFSSLDEKYNYERKADDLFRKRQFPEVDKLFAGDVIMKCWEHAYATAEHLLKDILRHAQDA</sequence>
<dbReference type="PANTHER" id="PTHR44167">
    <property type="entry name" value="OVARIAN-SPECIFIC SERINE/THREONINE-PROTEIN KINASE LOK-RELATED"/>
    <property type="match status" value="1"/>
</dbReference>
<evidence type="ECO:0000313" key="12">
    <source>
        <dbReference type="Proteomes" id="UP000245956"/>
    </source>
</evidence>
<evidence type="ECO:0000313" key="11">
    <source>
        <dbReference type="EMBL" id="PWI65130.1"/>
    </source>
</evidence>
<dbReference type="PROSITE" id="PS00109">
    <property type="entry name" value="PROTEIN_KINASE_TYR"/>
    <property type="match status" value="1"/>
</dbReference>
<comment type="caution">
    <text evidence="11">The sequence shown here is derived from an EMBL/GenBank/DDBJ whole genome shotgun (WGS) entry which is preliminary data.</text>
</comment>
<dbReference type="CDD" id="cd00180">
    <property type="entry name" value="PKc"/>
    <property type="match status" value="1"/>
</dbReference>
<name>A0A2U3DS89_PURLI</name>
<dbReference type="InterPro" id="IPR000719">
    <property type="entry name" value="Prot_kinase_dom"/>
</dbReference>
<dbReference type="AlphaFoldDB" id="A0A2U3DS89"/>
<evidence type="ECO:0000256" key="6">
    <source>
        <dbReference type="ARBA" id="ARBA00030980"/>
    </source>
</evidence>
<comment type="catalytic activity">
    <reaction evidence="8">
        <text>L-threonyl-[protein] + ATP = O-phospho-L-threonyl-[protein] + ADP + H(+)</text>
        <dbReference type="Rhea" id="RHEA:46608"/>
        <dbReference type="Rhea" id="RHEA-COMP:11060"/>
        <dbReference type="Rhea" id="RHEA-COMP:11605"/>
        <dbReference type="ChEBI" id="CHEBI:15378"/>
        <dbReference type="ChEBI" id="CHEBI:30013"/>
        <dbReference type="ChEBI" id="CHEBI:30616"/>
        <dbReference type="ChEBI" id="CHEBI:61977"/>
        <dbReference type="ChEBI" id="CHEBI:456216"/>
        <dbReference type="EC" id="2.7.11.1"/>
    </reaction>
</comment>
<feature type="domain" description="Protein kinase" evidence="10">
    <location>
        <begin position="10"/>
        <end position="271"/>
    </location>
</feature>
<dbReference type="PROSITE" id="PS50011">
    <property type="entry name" value="PROTEIN_KINASE_DOM"/>
    <property type="match status" value="1"/>
</dbReference>
<dbReference type="SUPFAM" id="SSF56112">
    <property type="entry name" value="Protein kinase-like (PK-like)"/>
    <property type="match status" value="1"/>
</dbReference>
<dbReference type="PANTHER" id="PTHR44167:SF24">
    <property type="entry name" value="SERINE_THREONINE-PROTEIN KINASE CHK2"/>
    <property type="match status" value="1"/>
</dbReference>
<dbReference type="InterPro" id="IPR011009">
    <property type="entry name" value="Kinase-like_dom_sf"/>
</dbReference>
<evidence type="ECO:0000256" key="1">
    <source>
        <dbReference type="ARBA" id="ARBA00003747"/>
    </source>
</evidence>
<comment type="catalytic activity">
    <reaction evidence="9">
        <text>L-seryl-[protein] + ATP = O-phospho-L-seryl-[protein] + ADP + H(+)</text>
        <dbReference type="Rhea" id="RHEA:17989"/>
        <dbReference type="Rhea" id="RHEA-COMP:9863"/>
        <dbReference type="Rhea" id="RHEA-COMP:11604"/>
        <dbReference type="ChEBI" id="CHEBI:15378"/>
        <dbReference type="ChEBI" id="CHEBI:29999"/>
        <dbReference type="ChEBI" id="CHEBI:30616"/>
        <dbReference type="ChEBI" id="CHEBI:83421"/>
        <dbReference type="ChEBI" id="CHEBI:456216"/>
        <dbReference type="EC" id="2.7.11.1"/>
    </reaction>
</comment>
<dbReference type="GO" id="GO:0004674">
    <property type="term" value="F:protein serine/threonine kinase activity"/>
    <property type="evidence" value="ECO:0007669"/>
    <property type="project" value="UniProtKB-EC"/>
</dbReference>
<dbReference type="GO" id="GO:0005524">
    <property type="term" value="F:ATP binding"/>
    <property type="evidence" value="ECO:0007669"/>
    <property type="project" value="InterPro"/>
</dbReference>
<evidence type="ECO:0000256" key="7">
    <source>
        <dbReference type="ARBA" id="ARBA00033194"/>
    </source>
</evidence>
<evidence type="ECO:0000256" key="9">
    <source>
        <dbReference type="ARBA" id="ARBA00048679"/>
    </source>
</evidence>